<dbReference type="Pfam" id="PF07307">
    <property type="entry name" value="HEPPP_synt_1"/>
    <property type="match status" value="1"/>
</dbReference>
<dbReference type="Proteomes" id="UP001185012">
    <property type="component" value="Unassembled WGS sequence"/>
</dbReference>
<sequence length="248" mass="28143">MTSTENQLNQILSDIERQASHSFVDRHIQRPEVPAFFVAVLYHALRSRQLPADRLHLYCVTITLMQMGLDIHERVSPGPSSGEGRMHLRPLTVLAGDYFSSLFYRTLSQAGEIDGLACLSQAICKVNEAKMELYFMRQVDPVPWQTILDLVRQVRGGLISAVSSFFCRDLDHSDPWPLLAGHLMVLDYWSKPVEGWTAGVPDHLLQNVAADTWRLAKNVRPLDVRHELLQTMQQCIAPHVHEVLVREG</sequence>
<evidence type="ECO:0000313" key="2">
    <source>
        <dbReference type="Proteomes" id="UP001185012"/>
    </source>
</evidence>
<proteinExistence type="predicted"/>
<dbReference type="RefSeq" id="WP_309861896.1">
    <property type="nucleotide sequence ID" value="NZ_JAVDQG010000001.1"/>
</dbReference>
<comment type="caution">
    <text evidence="1">The sequence shown here is derived from an EMBL/GenBank/DDBJ whole genome shotgun (WGS) entry which is preliminary data.</text>
</comment>
<reference evidence="1 2" key="1">
    <citation type="submission" date="2023-07" db="EMBL/GenBank/DDBJ databases">
        <title>Genomic Encyclopedia of Type Strains, Phase IV (KMG-IV): sequencing the most valuable type-strain genomes for metagenomic binning, comparative biology and taxonomic classification.</title>
        <authorList>
            <person name="Goeker M."/>
        </authorList>
    </citation>
    <scope>NUCLEOTIDE SEQUENCE [LARGE SCALE GENOMIC DNA]</scope>
    <source>
        <strain evidence="1 2">DSM 45903</strain>
    </source>
</reference>
<evidence type="ECO:0008006" key="3">
    <source>
        <dbReference type="Google" id="ProtNLM"/>
    </source>
</evidence>
<protein>
    <recommendedName>
        <fullName evidence="3">Heptaprenyl diphosphate synthase</fullName>
    </recommendedName>
</protein>
<dbReference type="InterPro" id="IPR009920">
    <property type="entry name" value="HEPPP_synth_su1"/>
</dbReference>
<evidence type="ECO:0000313" key="1">
    <source>
        <dbReference type="EMBL" id="MDR6224506.1"/>
    </source>
</evidence>
<name>A0ABU1IIA5_9BACL</name>
<gene>
    <name evidence="1" type="ORF">JOE21_000494</name>
</gene>
<keyword evidence="2" id="KW-1185">Reference proteome</keyword>
<dbReference type="Gene3D" id="1.20.120.1450">
    <property type="match status" value="1"/>
</dbReference>
<accession>A0ABU1IIA5</accession>
<organism evidence="1 2">
    <name type="scientific">Desmospora profundinema</name>
    <dbReference type="NCBI Taxonomy" id="1571184"/>
    <lineage>
        <taxon>Bacteria</taxon>
        <taxon>Bacillati</taxon>
        <taxon>Bacillota</taxon>
        <taxon>Bacilli</taxon>
        <taxon>Bacillales</taxon>
        <taxon>Thermoactinomycetaceae</taxon>
        <taxon>Desmospora</taxon>
    </lineage>
</organism>
<dbReference type="EMBL" id="JAVDQG010000001">
    <property type="protein sequence ID" value="MDR6224506.1"/>
    <property type="molecule type" value="Genomic_DNA"/>
</dbReference>